<reference evidence="2 3" key="1">
    <citation type="submission" date="2020-04" db="EMBL/GenBank/DDBJ databases">
        <authorList>
            <person name="Hitch T.C.A."/>
            <person name="Wylensek D."/>
            <person name="Clavel T."/>
        </authorList>
    </citation>
    <scope>NUCLEOTIDE SEQUENCE [LARGE SCALE GENOMIC DNA]</scope>
    <source>
        <strain evidence="2 3">Oil-RF-744-FAT-WT-6-1</strain>
    </source>
</reference>
<dbReference type="RefSeq" id="WP_170087008.1">
    <property type="nucleotide sequence ID" value="NZ_JABAFG010000001.1"/>
</dbReference>
<dbReference type="PANTHER" id="PTHR11106:SF27">
    <property type="entry name" value="MACRO DOMAIN-CONTAINING PROTEIN"/>
    <property type="match status" value="1"/>
</dbReference>
<dbReference type="Proteomes" id="UP000591071">
    <property type="component" value="Unassembled WGS sequence"/>
</dbReference>
<dbReference type="PROSITE" id="PS51154">
    <property type="entry name" value="MACRO"/>
    <property type="match status" value="1"/>
</dbReference>
<sequence>MQLRIICGDITTWPAEAIVNSASESLMSTGGLDNRIYQAGGISLRAACSSLGGCPEGKAVLTFGYKLPARYVIHTVAPFWRGGSHHEESQLLSCYRASLSLAREKEVHHLAFSSLGTGDKRIPLNRAADVAIPVLLEEGFGFSRIDFVCETQQEQDAYTKAVIFYWLQQINDAAKEDIHTVLEKALTALTVLRQTSDGQEPMAQADMLLSLRHTLHPFAALPVPRSIMNLESTARQVMDIYHLAGTKAQAN</sequence>
<dbReference type="Pfam" id="PF01661">
    <property type="entry name" value="Macro"/>
    <property type="match status" value="1"/>
</dbReference>
<evidence type="ECO:0000313" key="2">
    <source>
        <dbReference type="EMBL" id="NME27120.1"/>
    </source>
</evidence>
<dbReference type="SUPFAM" id="SSF52949">
    <property type="entry name" value="Macro domain-like"/>
    <property type="match status" value="1"/>
</dbReference>
<dbReference type="AlphaFoldDB" id="A0A848BPT1"/>
<name>A0A848BPT1_9FIRM</name>
<proteinExistence type="predicted"/>
<evidence type="ECO:0000259" key="1">
    <source>
        <dbReference type="PROSITE" id="PS51154"/>
    </source>
</evidence>
<dbReference type="SMART" id="SM00506">
    <property type="entry name" value="A1pp"/>
    <property type="match status" value="1"/>
</dbReference>
<feature type="domain" description="Macro" evidence="1">
    <location>
        <begin position="1"/>
        <end position="166"/>
    </location>
</feature>
<protein>
    <submittedName>
        <fullName evidence="2">Appr-1-p processing protein</fullName>
    </submittedName>
</protein>
<gene>
    <name evidence="2" type="ORF">HF872_00560</name>
</gene>
<dbReference type="PANTHER" id="PTHR11106">
    <property type="entry name" value="GANGLIOSIDE INDUCED DIFFERENTIATION ASSOCIATED PROTEIN 2-RELATED"/>
    <property type="match status" value="1"/>
</dbReference>
<dbReference type="Gene3D" id="3.40.220.10">
    <property type="entry name" value="Leucine Aminopeptidase, subunit E, domain 1"/>
    <property type="match status" value="1"/>
</dbReference>
<dbReference type="InterPro" id="IPR043472">
    <property type="entry name" value="Macro_dom-like"/>
</dbReference>
<organism evidence="2 3">
    <name type="scientific">Megasphaera hexanoica</name>
    <dbReference type="NCBI Taxonomy" id="1675036"/>
    <lineage>
        <taxon>Bacteria</taxon>
        <taxon>Bacillati</taxon>
        <taxon>Bacillota</taxon>
        <taxon>Negativicutes</taxon>
        <taxon>Veillonellales</taxon>
        <taxon>Veillonellaceae</taxon>
        <taxon>Megasphaera</taxon>
    </lineage>
</organism>
<comment type="caution">
    <text evidence="2">The sequence shown here is derived from an EMBL/GenBank/DDBJ whole genome shotgun (WGS) entry which is preliminary data.</text>
</comment>
<evidence type="ECO:0000313" key="3">
    <source>
        <dbReference type="Proteomes" id="UP000591071"/>
    </source>
</evidence>
<accession>A0A848BPT1</accession>
<dbReference type="InterPro" id="IPR002589">
    <property type="entry name" value="Macro_dom"/>
</dbReference>
<dbReference type="EMBL" id="JABAFG010000001">
    <property type="protein sequence ID" value="NME27120.1"/>
    <property type="molecule type" value="Genomic_DNA"/>
</dbReference>